<dbReference type="Proteomes" id="UP000663826">
    <property type="component" value="Unassembled WGS sequence"/>
</dbReference>
<dbReference type="AlphaFoldDB" id="A0A8H3AYL3"/>
<protein>
    <recommendedName>
        <fullName evidence="4">Transmembrane protein</fullName>
    </recommendedName>
</protein>
<gene>
    <name evidence="2" type="ORF">RDB_LOCUS72310</name>
</gene>
<reference evidence="2" key="1">
    <citation type="submission" date="2021-01" db="EMBL/GenBank/DDBJ databases">
        <authorList>
            <person name="Kaushik A."/>
        </authorList>
    </citation>
    <scope>NUCLEOTIDE SEQUENCE</scope>
    <source>
        <strain evidence="2">AG1-1B</strain>
    </source>
</reference>
<evidence type="ECO:0000313" key="3">
    <source>
        <dbReference type="Proteomes" id="UP000663826"/>
    </source>
</evidence>
<accession>A0A8H3AYL3</accession>
<dbReference type="EMBL" id="CAJMWQ010001264">
    <property type="protein sequence ID" value="CAE6443532.1"/>
    <property type="molecule type" value="Genomic_DNA"/>
</dbReference>
<comment type="caution">
    <text evidence="2">The sequence shown here is derived from an EMBL/GenBank/DDBJ whole genome shotgun (WGS) entry which is preliminary data.</text>
</comment>
<name>A0A8H3AYL3_9AGAM</name>
<evidence type="ECO:0008006" key="4">
    <source>
        <dbReference type="Google" id="ProtNLM"/>
    </source>
</evidence>
<feature type="chain" id="PRO_5034994887" description="Transmembrane protein" evidence="1">
    <location>
        <begin position="24"/>
        <end position="193"/>
    </location>
</feature>
<keyword evidence="1" id="KW-0732">Signal</keyword>
<organism evidence="2 3">
    <name type="scientific">Rhizoctonia solani</name>
    <dbReference type="NCBI Taxonomy" id="456999"/>
    <lineage>
        <taxon>Eukaryota</taxon>
        <taxon>Fungi</taxon>
        <taxon>Dikarya</taxon>
        <taxon>Basidiomycota</taxon>
        <taxon>Agaricomycotina</taxon>
        <taxon>Agaricomycetes</taxon>
        <taxon>Cantharellales</taxon>
        <taxon>Ceratobasidiaceae</taxon>
        <taxon>Rhizoctonia</taxon>
    </lineage>
</organism>
<proteinExistence type="predicted"/>
<evidence type="ECO:0000256" key="1">
    <source>
        <dbReference type="SAM" id="SignalP"/>
    </source>
</evidence>
<sequence length="193" mass="20368">MLAFSRLTTFLLFVLSLSFLTCAAPTSGKAQELSIREDNCSGVVTALAQLEAKLKVHLDACAQIDAKVGAEDLIVKVKADIDATVQAVVSVNLLGNVEGKVKTEIIGRIAAIITIVAKILIKLSAKLSVSVMAQICVQIDACLKALLLSLNVLIPGIVSLSLNAIVDLTVIVFIKVKLVLCAEVLGLLKVHIN</sequence>
<feature type="signal peptide" evidence="1">
    <location>
        <begin position="1"/>
        <end position="23"/>
    </location>
</feature>
<evidence type="ECO:0000313" key="2">
    <source>
        <dbReference type="EMBL" id="CAE6443532.1"/>
    </source>
</evidence>